<reference evidence="2" key="1">
    <citation type="submission" date="2020-11" db="EMBL/GenBank/DDBJ databases">
        <authorList>
            <consortium name="DOE Joint Genome Institute"/>
            <person name="Ahrendt S."/>
            <person name="Riley R."/>
            <person name="Andreopoulos W."/>
            <person name="Labutti K."/>
            <person name="Pangilinan J."/>
            <person name="Ruiz-Duenas F.J."/>
            <person name="Barrasa J.M."/>
            <person name="Sanchez-Garcia M."/>
            <person name="Camarero S."/>
            <person name="Miyauchi S."/>
            <person name="Serrano A."/>
            <person name="Linde D."/>
            <person name="Babiker R."/>
            <person name="Drula E."/>
            <person name="Ayuso-Fernandez I."/>
            <person name="Pacheco R."/>
            <person name="Padilla G."/>
            <person name="Ferreira P."/>
            <person name="Barriuso J."/>
            <person name="Kellner H."/>
            <person name="Castanera R."/>
            <person name="Alfaro M."/>
            <person name="Ramirez L."/>
            <person name="Pisabarro A.G."/>
            <person name="Kuo A."/>
            <person name="Tritt A."/>
            <person name="Lipzen A."/>
            <person name="He G."/>
            <person name="Yan M."/>
            <person name="Ng V."/>
            <person name="Cullen D."/>
            <person name="Martin F."/>
            <person name="Rosso M.-N."/>
            <person name="Henrissat B."/>
            <person name="Hibbett D."/>
            <person name="Martinez A.T."/>
            <person name="Grigoriev I.V."/>
        </authorList>
    </citation>
    <scope>NUCLEOTIDE SEQUENCE</scope>
    <source>
        <strain evidence="2">ATCC 90797</strain>
    </source>
</reference>
<gene>
    <name evidence="2" type="ORF">BDN71DRAFT_1226663</name>
</gene>
<accession>A0A9P5ZQ60</accession>
<evidence type="ECO:0000313" key="2">
    <source>
        <dbReference type="EMBL" id="KAF9492213.1"/>
    </source>
</evidence>
<evidence type="ECO:0000313" key="3">
    <source>
        <dbReference type="Proteomes" id="UP000807025"/>
    </source>
</evidence>
<comment type="caution">
    <text evidence="2">The sequence shown here is derived from an EMBL/GenBank/DDBJ whole genome shotgun (WGS) entry which is preliminary data.</text>
</comment>
<proteinExistence type="predicted"/>
<dbReference type="Proteomes" id="UP000807025">
    <property type="component" value="Unassembled WGS sequence"/>
</dbReference>
<name>A0A9P5ZQ60_PLEER</name>
<evidence type="ECO:0008006" key="4">
    <source>
        <dbReference type="Google" id="ProtNLM"/>
    </source>
</evidence>
<organism evidence="2 3">
    <name type="scientific">Pleurotus eryngii</name>
    <name type="common">Boletus of the steppes</name>
    <dbReference type="NCBI Taxonomy" id="5323"/>
    <lineage>
        <taxon>Eukaryota</taxon>
        <taxon>Fungi</taxon>
        <taxon>Dikarya</taxon>
        <taxon>Basidiomycota</taxon>
        <taxon>Agaricomycotina</taxon>
        <taxon>Agaricomycetes</taxon>
        <taxon>Agaricomycetidae</taxon>
        <taxon>Agaricales</taxon>
        <taxon>Pleurotineae</taxon>
        <taxon>Pleurotaceae</taxon>
        <taxon>Pleurotus</taxon>
    </lineage>
</organism>
<dbReference type="EMBL" id="MU154605">
    <property type="protein sequence ID" value="KAF9492213.1"/>
    <property type="molecule type" value="Genomic_DNA"/>
</dbReference>
<evidence type="ECO:0000256" key="1">
    <source>
        <dbReference type="SAM" id="SignalP"/>
    </source>
</evidence>
<keyword evidence="3" id="KW-1185">Reference proteome</keyword>
<feature type="signal peptide" evidence="1">
    <location>
        <begin position="1"/>
        <end position="16"/>
    </location>
</feature>
<keyword evidence="1" id="KW-0732">Signal</keyword>
<protein>
    <recommendedName>
        <fullName evidence="4">Secreted protein</fullName>
    </recommendedName>
</protein>
<sequence>MIRFQNLMLLSPLTAGALEWRNVYFGVCMNSHGTRITWRISLESCHLIALGDSVDAVSERQLRGLAVGVDEIYAVRRPSCSFHTPMPTVNKKQKLILAYLLALERLFELFVNHATRFEVHHGIWTFQAESATDTIKVP</sequence>
<dbReference type="AlphaFoldDB" id="A0A9P5ZQ60"/>
<feature type="chain" id="PRO_5040212738" description="Secreted protein" evidence="1">
    <location>
        <begin position="17"/>
        <end position="138"/>
    </location>
</feature>